<organism evidence="1 2">
    <name type="scientific">Roseimicrobium gellanilyticum</name>
    <dbReference type="NCBI Taxonomy" id="748857"/>
    <lineage>
        <taxon>Bacteria</taxon>
        <taxon>Pseudomonadati</taxon>
        <taxon>Verrucomicrobiota</taxon>
        <taxon>Verrucomicrobiia</taxon>
        <taxon>Verrucomicrobiales</taxon>
        <taxon>Verrucomicrobiaceae</taxon>
        <taxon>Roseimicrobium</taxon>
    </lineage>
</organism>
<dbReference type="RefSeq" id="WP_113959176.1">
    <property type="nucleotide sequence ID" value="NZ_QNRR01000005.1"/>
</dbReference>
<sequence length="141" mass="14963">MKKVFSILVLALLWPLVIRADEPKGGGYSAYEAYTSLMSTSTFAIGGVGFAGTTSGPELALREVLKQPDAVATCQKLVANATVEGQLYGLLGLKLSDDKAFTQALPKFKNSKTAIKVMSGCILGTDKVGEVAERIEKGVYK</sequence>
<reference evidence="1 2" key="1">
    <citation type="submission" date="2018-06" db="EMBL/GenBank/DDBJ databases">
        <title>Genomic Encyclopedia of Type Strains, Phase IV (KMG-IV): sequencing the most valuable type-strain genomes for metagenomic binning, comparative biology and taxonomic classification.</title>
        <authorList>
            <person name="Goeker M."/>
        </authorList>
    </citation>
    <scope>NUCLEOTIDE SEQUENCE [LARGE SCALE GENOMIC DNA]</scope>
    <source>
        <strain evidence="1 2">DSM 25532</strain>
    </source>
</reference>
<comment type="caution">
    <text evidence="1">The sequence shown here is derived from an EMBL/GenBank/DDBJ whole genome shotgun (WGS) entry which is preliminary data.</text>
</comment>
<protein>
    <recommendedName>
        <fullName evidence="3">DUF3015 domain-containing protein</fullName>
    </recommendedName>
</protein>
<name>A0A366HNZ0_9BACT</name>
<accession>A0A366HNZ0</accession>
<evidence type="ECO:0000313" key="1">
    <source>
        <dbReference type="EMBL" id="RBP43695.1"/>
    </source>
</evidence>
<dbReference type="Proteomes" id="UP000253426">
    <property type="component" value="Unassembled WGS sequence"/>
</dbReference>
<keyword evidence="2" id="KW-1185">Reference proteome</keyword>
<proteinExistence type="predicted"/>
<evidence type="ECO:0000313" key="2">
    <source>
        <dbReference type="Proteomes" id="UP000253426"/>
    </source>
</evidence>
<evidence type="ECO:0008006" key="3">
    <source>
        <dbReference type="Google" id="ProtNLM"/>
    </source>
</evidence>
<dbReference type="AlphaFoldDB" id="A0A366HNZ0"/>
<dbReference type="OrthoDB" id="8724725at2"/>
<gene>
    <name evidence="1" type="ORF">DES53_10594</name>
</gene>
<dbReference type="EMBL" id="QNRR01000005">
    <property type="protein sequence ID" value="RBP43695.1"/>
    <property type="molecule type" value="Genomic_DNA"/>
</dbReference>